<keyword evidence="1" id="KW-0175">Coiled coil</keyword>
<sequence length="418" mass="47266">MESVAELHRRIEELSLVITRQQEVLRDLENTRAAAKRDLNAICDPIARLPLEISSEIFMHCLPDEPGLRPSEAPMILLGICHFWTNIAFSIPTLWATIFTEYKSSEGYRELLEVWIGRAGTLPLSLSWHGPVDLLPGLLVQHAHRLRNLHVDVDASDKSLWSLLASYSSMTKLSLSAELGIYSMDTCVRLLLAAPELVECDLISMFFDRGRPDPLTHPRLQDLRLGKPQVRYARTATTQSTSSYLLRCLTLPALRSLEISFFDILSGDFVSFLNRSSAPLQSLHMHIPENGWTTQTVNEFFRHMSGLRDLHLVGFLGELNNFHPFLETFPTAKDFLPSLRKLTLRGEPRGSDGFLYDRFVSVLSSRRVSGHARLQSFKFIVETELEDPGPDPDVVAALRELTQDGMHIHVGPQGRNYI</sequence>
<evidence type="ECO:0000256" key="1">
    <source>
        <dbReference type="SAM" id="Coils"/>
    </source>
</evidence>
<evidence type="ECO:0000313" key="3">
    <source>
        <dbReference type="Proteomes" id="UP001215280"/>
    </source>
</evidence>
<comment type="caution">
    <text evidence="2">The sequence shown here is derived from an EMBL/GenBank/DDBJ whole genome shotgun (WGS) entry which is preliminary data.</text>
</comment>
<reference evidence="2" key="1">
    <citation type="submission" date="2023-03" db="EMBL/GenBank/DDBJ databases">
        <title>Massive genome expansion in bonnet fungi (Mycena s.s.) driven by repeated elements and novel gene families across ecological guilds.</title>
        <authorList>
            <consortium name="Lawrence Berkeley National Laboratory"/>
            <person name="Harder C.B."/>
            <person name="Miyauchi S."/>
            <person name="Viragh M."/>
            <person name="Kuo A."/>
            <person name="Thoen E."/>
            <person name="Andreopoulos B."/>
            <person name="Lu D."/>
            <person name="Skrede I."/>
            <person name="Drula E."/>
            <person name="Henrissat B."/>
            <person name="Morin E."/>
            <person name="Kohler A."/>
            <person name="Barry K."/>
            <person name="LaButti K."/>
            <person name="Morin E."/>
            <person name="Salamov A."/>
            <person name="Lipzen A."/>
            <person name="Mereny Z."/>
            <person name="Hegedus B."/>
            <person name="Baldrian P."/>
            <person name="Stursova M."/>
            <person name="Weitz H."/>
            <person name="Taylor A."/>
            <person name="Grigoriev I.V."/>
            <person name="Nagy L.G."/>
            <person name="Martin F."/>
            <person name="Kauserud H."/>
        </authorList>
    </citation>
    <scope>NUCLEOTIDE SEQUENCE</scope>
    <source>
        <strain evidence="2">CBHHK188m</strain>
    </source>
</reference>
<evidence type="ECO:0008006" key="4">
    <source>
        <dbReference type="Google" id="ProtNLM"/>
    </source>
</evidence>
<dbReference type="EMBL" id="JARJLG010000156">
    <property type="protein sequence ID" value="KAJ7735292.1"/>
    <property type="molecule type" value="Genomic_DNA"/>
</dbReference>
<dbReference type="AlphaFoldDB" id="A0AAD7MWG8"/>
<dbReference type="Gene3D" id="3.80.10.10">
    <property type="entry name" value="Ribonuclease Inhibitor"/>
    <property type="match status" value="1"/>
</dbReference>
<dbReference type="SUPFAM" id="SSF52047">
    <property type="entry name" value="RNI-like"/>
    <property type="match status" value="1"/>
</dbReference>
<evidence type="ECO:0000313" key="2">
    <source>
        <dbReference type="EMBL" id="KAJ7735292.1"/>
    </source>
</evidence>
<proteinExistence type="predicted"/>
<feature type="coiled-coil region" evidence="1">
    <location>
        <begin position="11"/>
        <end position="38"/>
    </location>
</feature>
<protein>
    <recommendedName>
        <fullName evidence="4">F-box domain-containing protein</fullName>
    </recommendedName>
</protein>
<accession>A0AAD7MWG8</accession>
<dbReference type="Proteomes" id="UP001215280">
    <property type="component" value="Unassembled WGS sequence"/>
</dbReference>
<name>A0AAD7MWG8_9AGAR</name>
<dbReference type="InterPro" id="IPR032675">
    <property type="entry name" value="LRR_dom_sf"/>
</dbReference>
<organism evidence="2 3">
    <name type="scientific">Mycena maculata</name>
    <dbReference type="NCBI Taxonomy" id="230809"/>
    <lineage>
        <taxon>Eukaryota</taxon>
        <taxon>Fungi</taxon>
        <taxon>Dikarya</taxon>
        <taxon>Basidiomycota</taxon>
        <taxon>Agaricomycotina</taxon>
        <taxon>Agaricomycetes</taxon>
        <taxon>Agaricomycetidae</taxon>
        <taxon>Agaricales</taxon>
        <taxon>Marasmiineae</taxon>
        <taxon>Mycenaceae</taxon>
        <taxon>Mycena</taxon>
    </lineage>
</organism>
<gene>
    <name evidence="2" type="ORF">DFH07DRAFT_114100</name>
</gene>
<keyword evidence="3" id="KW-1185">Reference proteome</keyword>